<dbReference type="OrthoDB" id="8450462at2"/>
<protein>
    <recommendedName>
        <fullName evidence="3">EVE domain-containing protein</fullName>
    </recommendedName>
</protein>
<dbReference type="KEGG" id="sclo:SCLO_1011210"/>
<keyword evidence="2" id="KW-1185">Reference proteome</keyword>
<organism evidence="1 2">
    <name type="scientific">Sphingobium cloacae</name>
    <dbReference type="NCBI Taxonomy" id="120107"/>
    <lineage>
        <taxon>Bacteria</taxon>
        <taxon>Pseudomonadati</taxon>
        <taxon>Pseudomonadota</taxon>
        <taxon>Alphaproteobacteria</taxon>
        <taxon>Sphingomonadales</taxon>
        <taxon>Sphingomonadaceae</taxon>
        <taxon>Sphingobium</taxon>
    </lineage>
</organism>
<dbReference type="Proteomes" id="UP000218272">
    <property type="component" value="Chromosome SCLO_1"/>
</dbReference>
<sequence>MDIYVFASSTLTNIWAGVGSKTWAVSRMEAGSPQEKGRRTKARKMPVGALGILYSSEDKALTVPFIVHSKPDENAEVAHIWPEKWVLPFRIKPLGNPHARMTIEQAKAKLPSFKNGQPFNNLFRVRADFAFQTSQILPDDWAILIEELAN</sequence>
<gene>
    <name evidence="1" type="ORF">SCLO_1011210</name>
</gene>
<evidence type="ECO:0000313" key="2">
    <source>
        <dbReference type="Proteomes" id="UP000218272"/>
    </source>
</evidence>
<dbReference type="EMBL" id="AP017655">
    <property type="protein sequence ID" value="BAV64161.1"/>
    <property type="molecule type" value="Genomic_DNA"/>
</dbReference>
<evidence type="ECO:0008006" key="3">
    <source>
        <dbReference type="Google" id="ProtNLM"/>
    </source>
</evidence>
<name>A0A1E1F129_9SPHN</name>
<accession>A0A1E1F129</accession>
<dbReference type="RefSeq" id="WP_123905455.1">
    <property type="nucleotide sequence ID" value="NZ_AP017655.1"/>
</dbReference>
<reference evidence="1 2" key="1">
    <citation type="submission" date="2016-10" db="EMBL/GenBank/DDBJ databases">
        <title>Complete Genome Sequence of the Nonylphenol-Degrading Bacterium Sphingobium cloacae JCM 10874T.</title>
        <authorList>
            <person name="Ootsuka M."/>
            <person name="Nishizawa T."/>
            <person name="Ohta H."/>
        </authorList>
    </citation>
    <scope>NUCLEOTIDE SEQUENCE [LARGE SCALE GENOMIC DNA]</scope>
    <source>
        <strain evidence="1 2">JCM 10874</strain>
    </source>
</reference>
<dbReference type="AlphaFoldDB" id="A0A1E1F129"/>
<proteinExistence type="predicted"/>
<evidence type="ECO:0000313" key="1">
    <source>
        <dbReference type="EMBL" id="BAV64161.1"/>
    </source>
</evidence>